<keyword evidence="3" id="KW-0285">Flavoprotein</keyword>
<dbReference type="AlphaFoldDB" id="A0A6F8YUS1"/>
<reference evidence="8 9" key="2">
    <citation type="submission" date="2020-03" db="EMBL/GenBank/DDBJ databases">
        <authorList>
            <person name="Ichikawa N."/>
            <person name="Kimura A."/>
            <person name="Kitahashi Y."/>
            <person name="Uohara A."/>
        </authorList>
    </citation>
    <scope>NUCLEOTIDE SEQUENCE [LARGE SCALE GENOMIC DNA]</scope>
    <source>
        <strain evidence="8 9">NBRC 105367</strain>
    </source>
</reference>
<protein>
    <submittedName>
        <fullName evidence="8">Steroid monooxygenase</fullName>
    </submittedName>
</protein>
<dbReference type="EMBL" id="AP022871">
    <property type="protein sequence ID" value="BCB89819.1"/>
    <property type="molecule type" value="Genomic_DNA"/>
</dbReference>
<name>A0A6F8YUS1_9ACTN</name>
<reference evidence="8 9" key="1">
    <citation type="submission" date="2020-03" db="EMBL/GenBank/DDBJ databases">
        <title>Whole genome shotgun sequence of Phytohabitans suffuscus NBRC 105367.</title>
        <authorList>
            <person name="Komaki H."/>
            <person name="Tamura T."/>
        </authorList>
    </citation>
    <scope>NUCLEOTIDE SEQUENCE [LARGE SCALE GENOMIC DNA]</scope>
    <source>
        <strain evidence="8 9">NBRC 105367</strain>
    </source>
</reference>
<comment type="similarity">
    <text evidence="2">Belongs to the FAD-binding monooxygenase family.</text>
</comment>
<dbReference type="InterPro" id="IPR050775">
    <property type="entry name" value="FAD-binding_Monooxygenases"/>
</dbReference>
<evidence type="ECO:0000313" key="9">
    <source>
        <dbReference type="Proteomes" id="UP000503011"/>
    </source>
</evidence>
<dbReference type="Proteomes" id="UP000503011">
    <property type="component" value="Chromosome"/>
</dbReference>
<evidence type="ECO:0000256" key="2">
    <source>
        <dbReference type="ARBA" id="ARBA00010139"/>
    </source>
</evidence>
<evidence type="ECO:0000256" key="4">
    <source>
        <dbReference type="ARBA" id="ARBA00022827"/>
    </source>
</evidence>
<evidence type="ECO:0000313" key="8">
    <source>
        <dbReference type="EMBL" id="BCB89819.1"/>
    </source>
</evidence>
<keyword evidence="6" id="KW-0560">Oxidoreductase</keyword>
<organism evidence="8 9">
    <name type="scientific">Phytohabitans suffuscus</name>
    <dbReference type="NCBI Taxonomy" id="624315"/>
    <lineage>
        <taxon>Bacteria</taxon>
        <taxon>Bacillati</taxon>
        <taxon>Actinomycetota</taxon>
        <taxon>Actinomycetes</taxon>
        <taxon>Micromonosporales</taxon>
        <taxon>Micromonosporaceae</taxon>
    </lineage>
</organism>
<dbReference type="SUPFAM" id="SSF51905">
    <property type="entry name" value="FAD/NAD(P)-binding domain"/>
    <property type="match status" value="2"/>
</dbReference>
<proteinExistence type="inferred from homology"/>
<evidence type="ECO:0000256" key="3">
    <source>
        <dbReference type="ARBA" id="ARBA00022630"/>
    </source>
</evidence>
<keyword evidence="9" id="KW-1185">Reference proteome</keyword>
<evidence type="ECO:0000256" key="1">
    <source>
        <dbReference type="ARBA" id="ARBA00001974"/>
    </source>
</evidence>
<sequence>MFAGQPELERYYQRVADKHDLRKDIDFDTRVESMVFDEQTNRWTLQTTRGKLYRAKVVIAATGILSDPLFPTAPGLEKYEGEWYHTALWPHDKSVDFTGKRVAVIGTGATGVQVIPKVAETAAHLTVFQRTPNWAVPLRNRPLSDQDMAQIRAGYPEMFPKLRASFSGFLHSWDPVKSTDVTEAERDARYEQAWNSPGFAKWIGLYNDIAYNAEANRIYCDFLASKIRERVDDPATAEKLIPKDHLFGTKRVPCETNYYETYNRDNVELVSLRDNPIKEFTAKGVLTAEGELEFDMIVLATGFDAFTGALNKIDIRGLDGQTLRDKWKDGPHTYLGIQVAGFPNLFVMGGPHGKGGHGNGPRCSEQVVEWMAELVKEIFERQLDRVEADPEAEREWTEQVVAAAAGTLQATAKSIFFGDNVEGKPRVYVAYLGALPEFVKRLYDIREGGYRGFIIS</sequence>
<keyword evidence="4" id="KW-0274">FAD</keyword>
<evidence type="ECO:0000256" key="6">
    <source>
        <dbReference type="ARBA" id="ARBA00023002"/>
    </source>
</evidence>
<gene>
    <name evidence="8" type="ORF">Psuf_071320</name>
</gene>
<dbReference type="PANTHER" id="PTHR43098">
    <property type="entry name" value="L-ORNITHINE N(5)-MONOOXYGENASE-RELATED"/>
    <property type="match status" value="1"/>
</dbReference>
<keyword evidence="7 8" id="KW-0503">Monooxygenase</keyword>
<dbReference type="GO" id="GO:0016709">
    <property type="term" value="F:oxidoreductase activity, acting on paired donors, with incorporation or reduction of molecular oxygen, NAD(P)H as one donor, and incorporation of one atom of oxygen"/>
    <property type="evidence" value="ECO:0007669"/>
    <property type="project" value="UniProtKB-ARBA"/>
</dbReference>
<evidence type="ECO:0000256" key="5">
    <source>
        <dbReference type="ARBA" id="ARBA00022857"/>
    </source>
</evidence>
<accession>A0A6F8YUS1</accession>
<dbReference type="InterPro" id="IPR036188">
    <property type="entry name" value="FAD/NAD-bd_sf"/>
</dbReference>
<keyword evidence="5" id="KW-0521">NADP</keyword>
<dbReference type="RefSeq" id="WP_197946117.1">
    <property type="nucleotide sequence ID" value="NZ_AP022871.1"/>
</dbReference>
<dbReference type="PANTHER" id="PTHR43098:SF3">
    <property type="entry name" value="L-ORNITHINE N(5)-MONOOXYGENASE-RELATED"/>
    <property type="match status" value="1"/>
</dbReference>
<dbReference type="KEGG" id="psuu:Psuf_071320"/>
<comment type="cofactor">
    <cofactor evidence="1">
        <name>FAD</name>
        <dbReference type="ChEBI" id="CHEBI:57692"/>
    </cofactor>
</comment>
<dbReference type="Pfam" id="PF13738">
    <property type="entry name" value="Pyr_redox_3"/>
    <property type="match status" value="1"/>
</dbReference>
<dbReference type="Gene3D" id="3.50.50.60">
    <property type="entry name" value="FAD/NAD(P)-binding domain"/>
    <property type="match status" value="2"/>
</dbReference>
<evidence type="ECO:0000256" key="7">
    <source>
        <dbReference type="ARBA" id="ARBA00023033"/>
    </source>
</evidence>